<gene>
    <name evidence="3" type="ORF">EU93_1990</name>
</gene>
<feature type="domain" description="Thiamine-binding protein" evidence="2">
    <location>
        <begin position="6"/>
        <end position="94"/>
    </location>
</feature>
<dbReference type="OrthoDB" id="5886358at2"/>
<dbReference type="GO" id="GO:0005829">
    <property type="term" value="C:cytosol"/>
    <property type="evidence" value="ECO:0007669"/>
    <property type="project" value="TreeGrafter"/>
</dbReference>
<dbReference type="InterPro" id="IPR051614">
    <property type="entry name" value="UPF0045_domain"/>
</dbReference>
<accession>A0A0A1ZNP9</accession>
<reference evidence="4" key="1">
    <citation type="journal article" date="2014" name="Sci. Data">
        <title>Genomes of diverse isolates of the marine cyanobacterium Prochlorococcus.</title>
        <authorList>
            <person name="Biller S."/>
            <person name="Berube P."/>
            <person name="Thompson J."/>
            <person name="Kelly L."/>
            <person name="Roggensack S."/>
            <person name="Awad L."/>
            <person name="Roache-Johnson K."/>
            <person name="Ding H."/>
            <person name="Giovannoni S.J."/>
            <person name="Moore L.R."/>
            <person name="Chisholm S.W."/>
        </authorList>
    </citation>
    <scope>NUCLEOTIDE SEQUENCE [LARGE SCALE GENOMIC DNA]</scope>
</reference>
<dbReference type="Pfam" id="PF01910">
    <property type="entry name" value="Thiamine_BP"/>
    <property type="match status" value="1"/>
</dbReference>
<proteinExistence type="inferred from homology"/>
<comment type="caution">
    <text evidence="3">The sequence shown here is derived from an EMBL/GenBank/DDBJ whole genome shotgun (WGS) entry which is preliminary data.</text>
</comment>
<dbReference type="PANTHER" id="PTHR33777:SF1">
    <property type="entry name" value="UPF0045 PROTEIN ECM15"/>
    <property type="match status" value="1"/>
</dbReference>
<evidence type="ECO:0000256" key="1">
    <source>
        <dbReference type="ARBA" id="ARBA00010272"/>
    </source>
</evidence>
<protein>
    <recommendedName>
        <fullName evidence="2">Thiamine-binding protein domain-containing protein</fullName>
    </recommendedName>
</protein>
<name>A0A0A1ZNP9_PROMR</name>
<sequence length="97" mass="10864">MFVSIDLCLVPIGVGTSLSPYIKECIEVIKNEGLNYQLGANGTAIEGDWDTVFECVKKCHKKIHSKGAPRIYTTMKVNTRIDKEQKFSDKVKSVLDK</sequence>
<dbReference type="RefSeq" id="WP_032514794.1">
    <property type="nucleotide sequence ID" value="NZ_JNAJ01000018.1"/>
</dbReference>
<dbReference type="EMBL" id="JNAJ01000018">
    <property type="protein sequence ID" value="KGF90126.1"/>
    <property type="molecule type" value="Genomic_DNA"/>
</dbReference>
<dbReference type="SUPFAM" id="SSF89957">
    <property type="entry name" value="MTH1187/YkoF-like"/>
    <property type="match status" value="1"/>
</dbReference>
<evidence type="ECO:0000313" key="4">
    <source>
        <dbReference type="Proteomes" id="UP000030491"/>
    </source>
</evidence>
<dbReference type="PANTHER" id="PTHR33777">
    <property type="entry name" value="UPF0045 PROTEIN ECM15"/>
    <property type="match status" value="1"/>
</dbReference>
<dbReference type="AlphaFoldDB" id="A0A0A1ZNP9"/>
<comment type="similarity">
    <text evidence="1">Belongs to the UPF0045 family.</text>
</comment>
<organism evidence="3 4">
    <name type="scientific">Prochlorococcus marinus str. MIT 9116</name>
    <dbReference type="NCBI Taxonomy" id="167544"/>
    <lineage>
        <taxon>Bacteria</taxon>
        <taxon>Bacillati</taxon>
        <taxon>Cyanobacteriota</taxon>
        <taxon>Cyanophyceae</taxon>
        <taxon>Synechococcales</taxon>
        <taxon>Prochlorococcaceae</taxon>
        <taxon>Prochlorococcus</taxon>
    </lineage>
</organism>
<dbReference type="InterPro" id="IPR029756">
    <property type="entry name" value="MTH1187/YkoF-like"/>
</dbReference>
<dbReference type="Gene3D" id="3.30.70.930">
    <property type="match status" value="1"/>
</dbReference>
<evidence type="ECO:0000259" key="2">
    <source>
        <dbReference type="Pfam" id="PF01910"/>
    </source>
</evidence>
<dbReference type="InterPro" id="IPR002767">
    <property type="entry name" value="Thiamine_BP"/>
</dbReference>
<evidence type="ECO:0000313" key="3">
    <source>
        <dbReference type="EMBL" id="KGF90126.1"/>
    </source>
</evidence>
<dbReference type="Proteomes" id="UP000030491">
    <property type="component" value="Unassembled WGS sequence"/>
</dbReference>
<dbReference type="NCBIfam" id="TIGR00106">
    <property type="entry name" value="MTH1187 family thiamine-binding protein"/>
    <property type="match status" value="1"/>
</dbReference>